<protein>
    <submittedName>
        <fullName evidence="8">Prepilin-type N-terminal cleavage/methylation domain-containing protein</fullName>
    </submittedName>
</protein>
<dbReference type="InterPro" id="IPR045584">
    <property type="entry name" value="Pilin-like"/>
</dbReference>
<dbReference type="Gene3D" id="3.55.40.10">
    <property type="entry name" value="minor pseudopilin epsh domain"/>
    <property type="match status" value="1"/>
</dbReference>
<organism evidence="8 9">
    <name type="scientific">Tahibacter soli</name>
    <dbReference type="NCBI Taxonomy" id="2983605"/>
    <lineage>
        <taxon>Bacteria</taxon>
        <taxon>Pseudomonadati</taxon>
        <taxon>Pseudomonadota</taxon>
        <taxon>Gammaproteobacteria</taxon>
        <taxon>Lysobacterales</taxon>
        <taxon>Rhodanobacteraceae</taxon>
        <taxon>Tahibacter</taxon>
    </lineage>
</organism>
<evidence type="ECO:0000256" key="6">
    <source>
        <dbReference type="SAM" id="MobiDB-lite"/>
    </source>
</evidence>
<dbReference type="InterPro" id="IPR002416">
    <property type="entry name" value="T2SS_protein-GspH"/>
</dbReference>
<keyword evidence="2" id="KW-0488">Methylation</keyword>
<dbReference type="PRINTS" id="PR00885">
    <property type="entry name" value="BCTERIALGSPH"/>
</dbReference>
<comment type="subcellular location">
    <subcellularLocation>
        <location evidence="1">Membrane</location>
        <topology evidence="1">Single-pass membrane protein</topology>
    </subcellularLocation>
</comment>
<dbReference type="NCBIfam" id="TIGR02532">
    <property type="entry name" value="IV_pilin_GFxxxE"/>
    <property type="match status" value="1"/>
</dbReference>
<sequence>MTPRRARGEIQRRPLTRPSPPKAFGGEGCDLPLPQTCSGERGGVRGRRLRPSRTKVFATGFTLIEVLVVVVILAILAAAVSIAIAGSGGERQLEREGERLEALIAYACERAELGGRPIGLTFKPDGYFFSETNEERWAPIAIGELRDRRWTGAFAPTLSRDGVRIELTGETPVEPHAVCFASGELTPFRLELATADLPYRWRIDGEPDGTITRERRDVVR</sequence>
<reference evidence="8" key="1">
    <citation type="submission" date="2023-02" db="EMBL/GenBank/DDBJ databases">
        <title>Tahibacter soli sp. nov. isolated from soil.</title>
        <authorList>
            <person name="Baek J.H."/>
            <person name="Lee J.K."/>
            <person name="Choi D.G."/>
            <person name="Jeon C.O."/>
        </authorList>
    </citation>
    <scope>NUCLEOTIDE SEQUENCE</scope>
    <source>
        <strain evidence="8">BL</strain>
    </source>
</reference>
<evidence type="ECO:0000313" key="8">
    <source>
        <dbReference type="EMBL" id="MDC8015646.1"/>
    </source>
</evidence>
<name>A0A9X3YSL9_9GAMM</name>
<dbReference type="GO" id="GO:0015628">
    <property type="term" value="P:protein secretion by the type II secretion system"/>
    <property type="evidence" value="ECO:0007669"/>
    <property type="project" value="InterPro"/>
</dbReference>
<evidence type="ECO:0000256" key="4">
    <source>
        <dbReference type="ARBA" id="ARBA00022989"/>
    </source>
</evidence>
<feature type="compositionally biased region" description="Basic and acidic residues" evidence="6">
    <location>
        <begin position="1"/>
        <end position="12"/>
    </location>
</feature>
<dbReference type="EMBL" id="JAOVZO020000020">
    <property type="protein sequence ID" value="MDC8015646.1"/>
    <property type="molecule type" value="Genomic_DNA"/>
</dbReference>
<gene>
    <name evidence="8" type="ORF">OD750_024225</name>
</gene>
<dbReference type="RefSeq" id="WP_263541199.1">
    <property type="nucleotide sequence ID" value="NZ_JAOVZO020000020.1"/>
</dbReference>
<dbReference type="GO" id="GO:0016020">
    <property type="term" value="C:membrane"/>
    <property type="evidence" value="ECO:0007669"/>
    <property type="project" value="UniProtKB-SubCell"/>
</dbReference>
<dbReference type="SUPFAM" id="SSF54523">
    <property type="entry name" value="Pili subunits"/>
    <property type="match status" value="1"/>
</dbReference>
<evidence type="ECO:0000313" key="9">
    <source>
        <dbReference type="Proteomes" id="UP001139971"/>
    </source>
</evidence>
<keyword evidence="5 7" id="KW-0472">Membrane</keyword>
<dbReference type="PROSITE" id="PS00409">
    <property type="entry name" value="PROKAR_NTER_METHYL"/>
    <property type="match status" value="1"/>
</dbReference>
<dbReference type="Pfam" id="PF07963">
    <property type="entry name" value="N_methyl"/>
    <property type="match status" value="1"/>
</dbReference>
<evidence type="ECO:0000256" key="5">
    <source>
        <dbReference type="ARBA" id="ARBA00023136"/>
    </source>
</evidence>
<comment type="caution">
    <text evidence="8">The sequence shown here is derived from an EMBL/GenBank/DDBJ whole genome shotgun (WGS) entry which is preliminary data.</text>
</comment>
<dbReference type="GO" id="GO:0015627">
    <property type="term" value="C:type II protein secretion system complex"/>
    <property type="evidence" value="ECO:0007669"/>
    <property type="project" value="InterPro"/>
</dbReference>
<proteinExistence type="predicted"/>
<evidence type="ECO:0000256" key="2">
    <source>
        <dbReference type="ARBA" id="ARBA00022481"/>
    </source>
</evidence>
<evidence type="ECO:0000256" key="1">
    <source>
        <dbReference type="ARBA" id="ARBA00004167"/>
    </source>
</evidence>
<keyword evidence="9" id="KW-1185">Reference proteome</keyword>
<evidence type="ECO:0000256" key="3">
    <source>
        <dbReference type="ARBA" id="ARBA00022692"/>
    </source>
</evidence>
<keyword evidence="4 7" id="KW-1133">Transmembrane helix</keyword>
<dbReference type="AlphaFoldDB" id="A0A9X3YSL9"/>
<accession>A0A9X3YSL9</accession>
<feature type="region of interest" description="Disordered" evidence="6">
    <location>
        <begin position="1"/>
        <end position="30"/>
    </location>
</feature>
<keyword evidence="3 7" id="KW-0812">Transmembrane</keyword>
<feature type="transmembrane region" description="Helical" evidence="7">
    <location>
        <begin position="56"/>
        <end position="85"/>
    </location>
</feature>
<evidence type="ECO:0000256" key="7">
    <source>
        <dbReference type="SAM" id="Phobius"/>
    </source>
</evidence>
<dbReference type="InterPro" id="IPR012902">
    <property type="entry name" value="N_methyl_site"/>
</dbReference>
<dbReference type="Proteomes" id="UP001139971">
    <property type="component" value="Unassembled WGS sequence"/>
</dbReference>